<dbReference type="InterPro" id="IPR050154">
    <property type="entry name" value="UbiB_kinase"/>
</dbReference>
<dbReference type="PANTHER" id="PTHR10566">
    <property type="entry name" value="CHAPERONE-ACTIVITY OF BC1 COMPLEX CABC1 -RELATED"/>
    <property type="match status" value="1"/>
</dbReference>
<name>A0ABS1TDY2_9CLOT</name>
<reference evidence="4 5" key="1">
    <citation type="submission" date="2021-01" db="EMBL/GenBank/DDBJ databases">
        <title>Genome public.</title>
        <authorList>
            <person name="Liu C."/>
            <person name="Sun Q."/>
        </authorList>
    </citation>
    <scope>NUCLEOTIDE SEQUENCE [LARGE SCALE GENOMIC DNA]</scope>
    <source>
        <strain evidence="4 5">YIM B02515</strain>
    </source>
</reference>
<dbReference type="CDD" id="cd05121">
    <property type="entry name" value="ABC1_ADCK3-like"/>
    <property type="match status" value="1"/>
</dbReference>
<feature type="transmembrane region" description="Helical" evidence="2">
    <location>
        <begin position="506"/>
        <end position="528"/>
    </location>
</feature>
<dbReference type="InterPro" id="IPR011009">
    <property type="entry name" value="Kinase-like_dom_sf"/>
</dbReference>
<dbReference type="InterPro" id="IPR004147">
    <property type="entry name" value="ABC1_dom"/>
</dbReference>
<feature type="transmembrane region" description="Helical" evidence="2">
    <location>
        <begin position="477"/>
        <end position="494"/>
    </location>
</feature>
<dbReference type="RefSeq" id="WP_202750319.1">
    <property type="nucleotide sequence ID" value="NZ_JAESWC010000014.1"/>
</dbReference>
<keyword evidence="4" id="KW-0418">Kinase</keyword>
<comment type="similarity">
    <text evidence="1">Belongs to the protein kinase superfamily. ADCK protein kinase family.</text>
</comment>
<dbReference type="GO" id="GO:0016301">
    <property type="term" value="F:kinase activity"/>
    <property type="evidence" value="ECO:0007669"/>
    <property type="project" value="UniProtKB-KW"/>
</dbReference>
<accession>A0ABS1TDY2</accession>
<proteinExistence type="inferred from homology"/>
<dbReference type="Pfam" id="PF03109">
    <property type="entry name" value="ABC1"/>
    <property type="match status" value="1"/>
</dbReference>
<sequence>MYRSTSQRFREILKVFAAYGFGYVVDNKLKKENNSPENLRKAFEELGPTFIKIGQILSTRPDIVPAAYIKELSRLHDNAYSEDFNDICKIFFNEFFVKLESAFSYFEKVPFASASISQVHNAVLKDGRKVIVKIQRPDIAEKMRLDIAILKRIINIAKPKIFETFIDPEEALNELLIATELELNFYNEAENIERFRDLNKSVKFLYTPYLIKDLSSSKVLTMEKIEGIKIDDTSLLIKNDYDLEDIGRKLALFFLKQVLRDGYFHGDPHPGNIIIKDNKICFIDFGLMGNFSQSLKESLNDLLIALAYKDINKLVAVILSISIKKGSINRSRLYEDIEYLYDKYLFTSLENIKLSVMLQDLLDMSKQNNLILPKELTLLARSLLILEGVAAKISPNIKIIDIAIPYVKENIKASLLKDIDLDKLLISSMNNAKAAVKLPSKLMELSDGLLNGRVKLQFELRYLNKSINELNKMTNRLVFGVVVSSMIIGSSFILNSNIGPKLWDISIIGILGFIAAGFTGLWLLISIIKSGKM</sequence>
<evidence type="ECO:0000256" key="2">
    <source>
        <dbReference type="SAM" id="Phobius"/>
    </source>
</evidence>
<dbReference type="SUPFAM" id="SSF56112">
    <property type="entry name" value="Protein kinase-like (PK-like)"/>
    <property type="match status" value="1"/>
</dbReference>
<dbReference type="Gene3D" id="1.10.510.10">
    <property type="entry name" value="Transferase(Phosphotransferase) domain 1"/>
    <property type="match status" value="1"/>
</dbReference>
<evidence type="ECO:0000313" key="5">
    <source>
        <dbReference type="Proteomes" id="UP000632377"/>
    </source>
</evidence>
<evidence type="ECO:0000256" key="1">
    <source>
        <dbReference type="ARBA" id="ARBA00009670"/>
    </source>
</evidence>
<organism evidence="4 5">
    <name type="scientific">Clostridium rhizosphaerae</name>
    <dbReference type="NCBI Taxonomy" id="2803861"/>
    <lineage>
        <taxon>Bacteria</taxon>
        <taxon>Bacillati</taxon>
        <taxon>Bacillota</taxon>
        <taxon>Clostridia</taxon>
        <taxon>Eubacteriales</taxon>
        <taxon>Clostridiaceae</taxon>
        <taxon>Clostridium</taxon>
    </lineage>
</organism>
<keyword evidence="2" id="KW-1133">Transmembrane helix</keyword>
<dbReference type="EMBL" id="JAESWC010000014">
    <property type="protein sequence ID" value="MBL4937578.1"/>
    <property type="molecule type" value="Genomic_DNA"/>
</dbReference>
<keyword evidence="5" id="KW-1185">Reference proteome</keyword>
<comment type="caution">
    <text evidence="4">The sequence shown here is derived from an EMBL/GenBank/DDBJ whole genome shotgun (WGS) entry which is preliminary data.</text>
</comment>
<gene>
    <name evidence="4" type="ORF">JK636_17830</name>
</gene>
<dbReference type="PANTHER" id="PTHR10566:SF113">
    <property type="entry name" value="PROTEIN ACTIVITY OF BC1 COMPLEX KINASE 7, CHLOROPLASTIC"/>
    <property type="match status" value="1"/>
</dbReference>
<feature type="domain" description="ABC1 atypical kinase-like" evidence="3">
    <location>
        <begin position="74"/>
        <end position="316"/>
    </location>
</feature>
<evidence type="ECO:0000259" key="3">
    <source>
        <dbReference type="Pfam" id="PF03109"/>
    </source>
</evidence>
<dbReference type="Proteomes" id="UP000632377">
    <property type="component" value="Unassembled WGS sequence"/>
</dbReference>
<keyword evidence="2" id="KW-0812">Transmembrane</keyword>
<keyword evidence="4" id="KW-0808">Transferase</keyword>
<evidence type="ECO:0000313" key="4">
    <source>
        <dbReference type="EMBL" id="MBL4937578.1"/>
    </source>
</evidence>
<protein>
    <submittedName>
        <fullName evidence="4">AarF/ABC1/UbiB kinase family protein</fullName>
    </submittedName>
</protein>
<keyword evidence="2" id="KW-0472">Membrane</keyword>